<keyword evidence="2" id="KW-0378">Hydrolase</keyword>
<feature type="compositionally biased region" description="Low complexity" evidence="3">
    <location>
        <begin position="120"/>
        <end position="135"/>
    </location>
</feature>
<dbReference type="InterPro" id="IPR010618">
    <property type="entry name" value="RPF"/>
</dbReference>
<dbReference type="STRING" id="1223523.H340_20754"/>
<comment type="caution">
    <text evidence="5">The sequence shown here is derived from an EMBL/GenBank/DDBJ whole genome shotgun (WGS) entry which is preliminary data.</text>
</comment>
<dbReference type="InterPro" id="IPR052196">
    <property type="entry name" value="Bact_Kbp"/>
</dbReference>
<name>M3BG63_STRM1</name>
<dbReference type="Pfam" id="PF06737">
    <property type="entry name" value="Transglycosylas"/>
    <property type="match status" value="1"/>
</dbReference>
<dbReference type="Gene3D" id="1.10.530.10">
    <property type="match status" value="1"/>
</dbReference>
<reference evidence="5 6" key="1">
    <citation type="journal article" date="2013" name="Genome Announc.">
        <title>Whole-Genome Shotgun Assembly and Analysis of the Genome of Streptomyces mobaraensis DSM 40847, a Strain for Industrial Production of Microbial Transglutaminase.</title>
        <authorList>
            <person name="Yang H."/>
            <person name="He T."/>
            <person name="Wu W."/>
            <person name="Zhu W."/>
            <person name="Lu B."/>
            <person name="Sun W."/>
        </authorList>
    </citation>
    <scope>NUCLEOTIDE SEQUENCE [LARGE SCALE GENOMIC DNA]</scope>
    <source>
        <strain evidence="5 6">DSM 40847</strain>
    </source>
</reference>
<evidence type="ECO:0000256" key="1">
    <source>
        <dbReference type="ARBA" id="ARBA00010830"/>
    </source>
</evidence>
<dbReference type="Gene3D" id="3.10.350.10">
    <property type="entry name" value="LysM domain"/>
    <property type="match status" value="1"/>
</dbReference>
<dbReference type="Pfam" id="PF01476">
    <property type="entry name" value="LysM"/>
    <property type="match status" value="1"/>
</dbReference>
<evidence type="ECO:0000256" key="3">
    <source>
        <dbReference type="SAM" id="MobiDB-lite"/>
    </source>
</evidence>
<dbReference type="EMBL" id="AORZ01000073">
    <property type="protein sequence ID" value="EME98569.1"/>
    <property type="molecule type" value="Genomic_DNA"/>
</dbReference>
<feature type="compositionally biased region" description="Basic and acidic residues" evidence="3">
    <location>
        <begin position="136"/>
        <end position="158"/>
    </location>
</feature>
<sequence length="357" mass="36136">MPLLGATTADAADAPTWDRVAQCESGGLWSADTGNGFYGGLQLTTDMWNQYGGTEFAPRPDQASRAQQIAVAQRILDARGPYAWPACAVKSDLAKDGRAPEVNPGMPHDAVEGSSHTPASGKSGTSGTSGSSGKTDSGRSRDASSDKADEKTDGKAGEKASGSTSGTATGQDAGKGSGKDAGKDASSGRSATGSTGDSGTTDASGRPGQPEKPSGGNRDTSTDSSAGGKHRKPDGYTTGSSTDGEKAGRDGGADSGTSASGTTDERTRAGADGAGTGKHRAEPSGSGDERASRGAERGRADATAVHDYTVRPGDNLSEIAEQHRVEGGWHRVYQDNKKVVGGDPDLIHPGQQLELKK</sequence>
<comment type="similarity">
    <text evidence="1">Belongs to the transglycosylase family. Rpf subfamily.</text>
</comment>
<evidence type="ECO:0000313" key="6">
    <source>
        <dbReference type="Proteomes" id="UP000011740"/>
    </source>
</evidence>
<dbReference type="InterPro" id="IPR018392">
    <property type="entry name" value="LysM"/>
</dbReference>
<evidence type="ECO:0000313" key="5">
    <source>
        <dbReference type="EMBL" id="EME98569.1"/>
    </source>
</evidence>
<accession>M3BG63</accession>
<feature type="compositionally biased region" description="Polar residues" evidence="3">
    <location>
        <begin position="161"/>
        <end position="170"/>
    </location>
</feature>
<dbReference type="Proteomes" id="UP000011740">
    <property type="component" value="Unassembled WGS sequence"/>
</dbReference>
<evidence type="ECO:0000259" key="4">
    <source>
        <dbReference type="PROSITE" id="PS51782"/>
    </source>
</evidence>
<dbReference type="SUPFAM" id="SSF53955">
    <property type="entry name" value="Lysozyme-like"/>
    <property type="match status" value="1"/>
</dbReference>
<feature type="compositionally biased region" description="Basic and acidic residues" evidence="3">
    <location>
        <begin position="243"/>
        <end position="252"/>
    </location>
</feature>
<feature type="compositionally biased region" description="Low complexity" evidence="3">
    <location>
        <begin position="184"/>
        <end position="206"/>
    </location>
</feature>
<protein>
    <submittedName>
        <fullName evidence="5">Transglycosylase domain-containing protein</fullName>
    </submittedName>
</protein>
<feature type="domain" description="LysM" evidence="4">
    <location>
        <begin position="306"/>
        <end position="355"/>
    </location>
</feature>
<evidence type="ECO:0000256" key="2">
    <source>
        <dbReference type="ARBA" id="ARBA00022801"/>
    </source>
</evidence>
<dbReference type="eggNOG" id="COG1652">
    <property type="taxonomic scope" value="Bacteria"/>
</dbReference>
<dbReference type="AlphaFoldDB" id="M3BG63"/>
<gene>
    <name evidence="5" type="ORF">H340_20754</name>
</gene>
<dbReference type="InterPro" id="IPR023346">
    <property type="entry name" value="Lysozyme-like_dom_sf"/>
</dbReference>
<dbReference type="CDD" id="cd00118">
    <property type="entry name" value="LysM"/>
    <property type="match status" value="1"/>
</dbReference>
<organism evidence="5 6">
    <name type="scientific">Streptomyces mobaraensis (strain ATCC 29032 / DSM 40847 / JCM 4168 / NBRC 13819 / NCIMB 11159 / IPCR 16-22)</name>
    <dbReference type="NCBI Taxonomy" id="1223523"/>
    <lineage>
        <taxon>Bacteria</taxon>
        <taxon>Bacillati</taxon>
        <taxon>Actinomycetota</taxon>
        <taxon>Actinomycetes</taxon>
        <taxon>Kitasatosporales</taxon>
        <taxon>Streptomycetaceae</taxon>
        <taxon>Streptomyces</taxon>
    </lineage>
</organism>
<proteinExistence type="inferred from homology"/>
<dbReference type="PANTHER" id="PTHR34700">
    <property type="entry name" value="POTASSIUM BINDING PROTEIN KBP"/>
    <property type="match status" value="1"/>
</dbReference>
<feature type="region of interest" description="Disordered" evidence="3">
    <location>
        <begin position="96"/>
        <end position="315"/>
    </location>
</feature>
<dbReference type="PANTHER" id="PTHR34700:SF4">
    <property type="entry name" value="PHAGE-LIKE ELEMENT PBSX PROTEIN XKDP"/>
    <property type="match status" value="1"/>
</dbReference>
<feature type="compositionally biased region" description="Basic and acidic residues" evidence="3">
    <location>
        <begin position="279"/>
        <end position="300"/>
    </location>
</feature>
<dbReference type="PROSITE" id="PS51782">
    <property type="entry name" value="LYSM"/>
    <property type="match status" value="1"/>
</dbReference>
<dbReference type="CDD" id="cd13925">
    <property type="entry name" value="RPF"/>
    <property type="match status" value="1"/>
</dbReference>
<dbReference type="GO" id="GO:0016787">
    <property type="term" value="F:hydrolase activity"/>
    <property type="evidence" value="ECO:0007669"/>
    <property type="project" value="UniProtKB-KW"/>
</dbReference>
<dbReference type="PATRIC" id="fig|1223523.3.peg.4227"/>
<dbReference type="InterPro" id="IPR036779">
    <property type="entry name" value="LysM_dom_sf"/>
</dbReference>
<dbReference type="SMART" id="SM00257">
    <property type="entry name" value="LysM"/>
    <property type="match status" value="1"/>
</dbReference>